<dbReference type="GO" id="GO:0030313">
    <property type="term" value="C:cell envelope"/>
    <property type="evidence" value="ECO:0007669"/>
    <property type="project" value="UniProtKB-SubCell"/>
</dbReference>
<dbReference type="PANTHER" id="PTHR32347:SF23">
    <property type="entry name" value="BLL5650 PROTEIN"/>
    <property type="match status" value="1"/>
</dbReference>
<proteinExistence type="predicted"/>
<dbReference type="RefSeq" id="WP_123659147.1">
    <property type="nucleotide sequence ID" value="NZ_AYKG01000056.1"/>
</dbReference>
<dbReference type="InParanoid" id="A0A423PH62"/>
<dbReference type="PANTHER" id="PTHR32347">
    <property type="entry name" value="EFFLUX SYSTEM COMPONENT YKNX-RELATED"/>
    <property type="match status" value="1"/>
</dbReference>
<gene>
    <name evidence="5" type="ORF">SAJA_13490</name>
</gene>
<sequence length="446" mass="49099">MAEGPGVDTNRLSALFDVEHRARSATDLTTLRFVIVNESRRVFGYAHAALIEPGATGWKITAVSDVASVDRNGLFAQWVERAFAQQKPADDTAFDLNGDALGDWERGVWGDVSPAHVHVVPLGAPGRAPEAWLWLAAEQPLDGGATSLAEHMAEVYGHALAALSPNTRRRSLWERLSKRRYWLALAALVVLILLLPVRLSALAPAEIVARDPDIVAAPLDGVVEKVLVAPNERVKAGQSLVALDDIETRNQYEVASEQLEVANAQLEQAEQEAFNDAQSRAELATRRAEVGLREVQKAYAKQQLDRIVLKAERAGIAIYSDPDDWAGRPVQTGERIMQLADPARREVRIDLSVDDALLLSEDAPMKLFLDSHPLSPVAGRIVRVSYKPEVDAHDKLVYHVTARLTGERDWLRIGLRGTAKISGSRVPLVYYLLRRPIAALRQTIGY</sequence>
<evidence type="ECO:0000313" key="6">
    <source>
        <dbReference type="Proteomes" id="UP000285310"/>
    </source>
</evidence>
<feature type="coiled-coil region" evidence="3">
    <location>
        <begin position="249"/>
        <end position="276"/>
    </location>
</feature>
<dbReference type="SUPFAM" id="SSF111369">
    <property type="entry name" value="HlyD-like secretion proteins"/>
    <property type="match status" value="1"/>
</dbReference>
<dbReference type="OrthoDB" id="9763546at2"/>
<organism evidence="5 6">
    <name type="scientific">Salinisphaera japonica YTM-1</name>
    <dbReference type="NCBI Taxonomy" id="1209778"/>
    <lineage>
        <taxon>Bacteria</taxon>
        <taxon>Pseudomonadati</taxon>
        <taxon>Pseudomonadota</taxon>
        <taxon>Gammaproteobacteria</taxon>
        <taxon>Salinisphaerales</taxon>
        <taxon>Salinisphaeraceae</taxon>
        <taxon>Salinisphaera</taxon>
    </lineage>
</organism>
<keyword evidence="4" id="KW-1133">Transmembrane helix</keyword>
<dbReference type="Gene3D" id="2.40.30.170">
    <property type="match status" value="1"/>
</dbReference>
<keyword evidence="4" id="KW-0472">Membrane</keyword>
<protein>
    <submittedName>
        <fullName evidence="5">Multidrug transporter</fullName>
    </submittedName>
</protein>
<evidence type="ECO:0000256" key="3">
    <source>
        <dbReference type="SAM" id="Coils"/>
    </source>
</evidence>
<comment type="subcellular location">
    <subcellularLocation>
        <location evidence="1">Cell envelope</location>
    </subcellularLocation>
</comment>
<dbReference type="Gene3D" id="2.40.50.100">
    <property type="match status" value="1"/>
</dbReference>
<evidence type="ECO:0000256" key="4">
    <source>
        <dbReference type="SAM" id="Phobius"/>
    </source>
</evidence>
<feature type="transmembrane region" description="Helical" evidence="4">
    <location>
        <begin position="181"/>
        <end position="199"/>
    </location>
</feature>
<comment type="caution">
    <text evidence="5">The sequence shown here is derived from an EMBL/GenBank/DDBJ whole genome shotgun (WGS) entry which is preliminary data.</text>
</comment>
<dbReference type="EMBL" id="AYKG01000056">
    <property type="protein sequence ID" value="ROO24816.1"/>
    <property type="molecule type" value="Genomic_DNA"/>
</dbReference>
<keyword evidence="6" id="KW-1185">Reference proteome</keyword>
<reference evidence="5 6" key="1">
    <citation type="submission" date="2013-10" db="EMBL/GenBank/DDBJ databases">
        <title>Salinisphaera japonica YTM-1 Genome Sequencing.</title>
        <authorList>
            <person name="Lai Q."/>
            <person name="Li C."/>
            <person name="Shao Z."/>
        </authorList>
    </citation>
    <scope>NUCLEOTIDE SEQUENCE [LARGE SCALE GENOMIC DNA]</scope>
    <source>
        <strain evidence="5 6">YTM-1</strain>
    </source>
</reference>
<evidence type="ECO:0000313" key="5">
    <source>
        <dbReference type="EMBL" id="ROO24816.1"/>
    </source>
</evidence>
<dbReference type="InterPro" id="IPR050465">
    <property type="entry name" value="UPF0194_transport"/>
</dbReference>
<keyword evidence="2 3" id="KW-0175">Coiled coil</keyword>
<dbReference type="AlphaFoldDB" id="A0A423PH62"/>
<keyword evidence="4" id="KW-0812">Transmembrane</keyword>
<name>A0A423PH62_9GAMM</name>
<dbReference type="Proteomes" id="UP000285310">
    <property type="component" value="Unassembled WGS sequence"/>
</dbReference>
<accession>A0A423PH62</accession>
<evidence type="ECO:0000256" key="1">
    <source>
        <dbReference type="ARBA" id="ARBA00004196"/>
    </source>
</evidence>
<evidence type="ECO:0000256" key="2">
    <source>
        <dbReference type="ARBA" id="ARBA00023054"/>
    </source>
</evidence>